<evidence type="ECO:0000256" key="1">
    <source>
        <dbReference type="SAM" id="MobiDB-lite"/>
    </source>
</evidence>
<dbReference type="AlphaFoldDB" id="A0ABD3PQC6"/>
<evidence type="ECO:0000313" key="3">
    <source>
        <dbReference type="EMBL" id="KAL3788400.1"/>
    </source>
</evidence>
<protein>
    <submittedName>
        <fullName evidence="3">Uncharacterized protein</fullName>
    </submittedName>
</protein>
<sequence>MSSHQSVGRLKPPSNSSALLPKYNIRPSTRSMLLLSYVAIAHSFVLTAAFTTPQNQLRPVRNSGSYGIQRVHDSISTKLYNLFKDDDEDDDLDNYDFKTAAQIRKARKLLRDAKKKMEEPKSEKVNGEVNGEVKEEKPASVPLPFFAARPPSAEKIKSKTSSGIVADGATMTALSNSEPWELRPLNQMFVREPRSDYDGNLISADDSDKMGKLAEKDLARNILALKRELQNEDFKKVFDQRNRWIGDVD</sequence>
<evidence type="ECO:0000256" key="2">
    <source>
        <dbReference type="SAM" id="Phobius"/>
    </source>
</evidence>
<gene>
    <name evidence="3" type="ORF">ACHAWO_008097</name>
</gene>
<keyword evidence="2" id="KW-1133">Transmembrane helix</keyword>
<feature type="region of interest" description="Disordered" evidence="1">
    <location>
        <begin position="1"/>
        <end position="22"/>
    </location>
</feature>
<dbReference type="Proteomes" id="UP001530400">
    <property type="component" value="Unassembled WGS sequence"/>
</dbReference>
<evidence type="ECO:0000313" key="4">
    <source>
        <dbReference type="Proteomes" id="UP001530400"/>
    </source>
</evidence>
<comment type="caution">
    <text evidence="3">The sequence shown here is derived from an EMBL/GenBank/DDBJ whole genome shotgun (WGS) entry which is preliminary data.</text>
</comment>
<organism evidence="3 4">
    <name type="scientific">Cyclotella atomus</name>
    <dbReference type="NCBI Taxonomy" id="382360"/>
    <lineage>
        <taxon>Eukaryota</taxon>
        <taxon>Sar</taxon>
        <taxon>Stramenopiles</taxon>
        <taxon>Ochrophyta</taxon>
        <taxon>Bacillariophyta</taxon>
        <taxon>Coscinodiscophyceae</taxon>
        <taxon>Thalassiosirophycidae</taxon>
        <taxon>Stephanodiscales</taxon>
        <taxon>Stephanodiscaceae</taxon>
        <taxon>Cyclotella</taxon>
    </lineage>
</organism>
<accession>A0ABD3PQC6</accession>
<proteinExistence type="predicted"/>
<keyword evidence="2" id="KW-0812">Transmembrane</keyword>
<feature type="transmembrane region" description="Helical" evidence="2">
    <location>
        <begin position="32"/>
        <end position="51"/>
    </location>
</feature>
<name>A0ABD3PQC6_9STRA</name>
<keyword evidence="4" id="KW-1185">Reference proteome</keyword>
<reference evidence="3 4" key="1">
    <citation type="submission" date="2024-10" db="EMBL/GenBank/DDBJ databases">
        <title>Updated reference genomes for cyclostephanoid diatoms.</title>
        <authorList>
            <person name="Roberts W.R."/>
            <person name="Alverson A.J."/>
        </authorList>
    </citation>
    <scope>NUCLEOTIDE SEQUENCE [LARGE SCALE GENOMIC DNA]</scope>
    <source>
        <strain evidence="3 4">AJA010-31</strain>
    </source>
</reference>
<feature type="region of interest" description="Disordered" evidence="1">
    <location>
        <begin position="114"/>
        <end position="133"/>
    </location>
</feature>
<dbReference type="EMBL" id="JALLPJ020000566">
    <property type="protein sequence ID" value="KAL3788400.1"/>
    <property type="molecule type" value="Genomic_DNA"/>
</dbReference>
<keyword evidence="2" id="KW-0472">Membrane</keyword>